<keyword evidence="6" id="KW-0659">Purine metabolism</keyword>
<comment type="subunit">
    <text evidence="4">Homotetramer.</text>
</comment>
<evidence type="ECO:0000313" key="11">
    <source>
        <dbReference type="EMBL" id="MBB1255664.1"/>
    </source>
</evidence>
<dbReference type="FunFam" id="3.20.20.140:FF:000032">
    <property type="entry name" value="Allantoinase Dal1"/>
    <property type="match status" value="1"/>
</dbReference>
<keyword evidence="14" id="KW-1185">Reference proteome</keyword>
<evidence type="ECO:0000313" key="15">
    <source>
        <dbReference type="Proteomes" id="UP000517765"/>
    </source>
</evidence>
<dbReference type="PANTHER" id="PTHR43668">
    <property type="entry name" value="ALLANTOINASE"/>
    <property type="match status" value="1"/>
</dbReference>
<dbReference type="EMBL" id="JABJWZ010000231">
    <property type="protein sequence ID" value="MBB1255664.1"/>
    <property type="molecule type" value="Genomic_DNA"/>
</dbReference>
<evidence type="ECO:0000313" key="16">
    <source>
        <dbReference type="Proteomes" id="UP000525686"/>
    </source>
</evidence>
<dbReference type="OrthoDB" id="9803027at2"/>
<feature type="domain" description="Amidohydrolase-related" evidence="10">
    <location>
        <begin position="64"/>
        <end position="435"/>
    </location>
</feature>
<gene>
    <name evidence="13" type="primary">allB</name>
    <name evidence="13" type="ORF">FNX44_014815</name>
    <name evidence="11" type="ORF">H3146_20220</name>
    <name evidence="12" type="ORF">H3147_21330</name>
</gene>
<keyword evidence="7" id="KW-0479">Metal-binding</keyword>
<comment type="similarity">
    <text evidence="3">Belongs to the metallo-dependent hydrolases superfamily. Allantoinase family.</text>
</comment>
<dbReference type="GO" id="GO:0004038">
    <property type="term" value="F:allantoinase activity"/>
    <property type="evidence" value="ECO:0007669"/>
    <property type="project" value="UniProtKB-EC"/>
</dbReference>
<dbReference type="NCBIfam" id="TIGR03178">
    <property type="entry name" value="allantoinase"/>
    <property type="match status" value="1"/>
</dbReference>
<dbReference type="Proteomes" id="UP000525686">
    <property type="component" value="Unassembled WGS sequence"/>
</dbReference>
<evidence type="ECO:0000256" key="6">
    <source>
        <dbReference type="ARBA" id="ARBA00022631"/>
    </source>
</evidence>
<dbReference type="Pfam" id="PF01979">
    <property type="entry name" value="Amidohydro_1"/>
    <property type="match status" value="1"/>
</dbReference>
<dbReference type="EMBL" id="JABJXA010000163">
    <property type="protein sequence ID" value="MBB1261336.1"/>
    <property type="molecule type" value="Genomic_DNA"/>
</dbReference>
<evidence type="ECO:0000313" key="13">
    <source>
        <dbReference type="EMBL" id="MQS03122.1"/>
    </source>
</evidence>
<dbReference type="InterPro" id="IPR032466">
    <property type="entry name" value="Metal_Hydrolase"/>
</dbReference>
<protein>
    <recommendedName>
        <fullName evidence="5">allantoinase</fullName>
        <ecNumber evidence="5">3.5.2.5</ecNumber>
    </recommendedName>
</protein>
<dbReference type="InterPro" id="IPR050138">
    <property type="entry name" value="DHOase/Allantoinase_Hydrolase"/>
</dbReference>
<dbReference type="InterPro" id="IPR006680">
    <property type="entry name" value="Amidohydro-rel"/>
</dbReference>
<evidence type="ECO:0000256" key="1">
    <source>
        <dbReference type="ARBA" id="ARBA00001947"/>
    </source>
</evidence>
<evidence type="ECO:0000256" key="8">
    <source>
        <dbReference type="ARBA" id="ARBA00022801"/>
    </source>
</evidence>
<dbReference type="GO" id="GO:0006145">
    <property type="term" value="P:purine nucleobase catabolic process"/>
    <property type="evidence" value="ECO:0007669"/>
    <property type="project" value="TreeGrafter"/>
</dbReference>
<dbReference type="GO" id="GO:0005737">
    <property type="term" value="C:cytoplasm"/>
    <property type="evidence" value="ECO:0007669"/>
    <property type="project" value="TreeGrafter"/>
</dbReference>
<evidence type="ECO:0000259" key="10">
    <source>
        <dbReference type="Pfam" id="PF01979"/>
    </source>
</evidence>
<keyword evidence="9" id="KW-0862">Zinc</keyword>
<proteinExistence type="inferred from homology"/>
<comment type="caution">
    <text evidence="13">The sequence shown here is derived from an EMBL/GenBank/DDBJ whole genome shotgun (WGS) entry which is preliminary data.</text>
</comment>
<dbReference type="AlphaFoldDB" id="A0A5P0YUJ3"/>
<dbReference type="GO" id="GO:0008270">
    <property type="term" value="F:zinc ion binding"/>
    <property type="evidence" value="ECO:0007669"/>
    <property type="project" value="InterPro"/>
</dbReference>
<reference evidence="15 16" key="2">
    <citation type="submission" date="2020-05" db="EMBL/GenBank/DDBJ databases">
        <title>Classification of alakaliphilic streptomycetes isolated from an alkaline soil next to Lonar Crater, India and a proposal for the recognition of Streptomyces alkaliterrae sp. nov.</title>
        <authorList>
            <person name="Golinska P."/>
        </authorList>
    </citation>
    <scope>NUCLEOTIDE SEQUENCE [LARGE SCALE GENOMIC DNA]</scope>
    <source>
        <strain evidence="16">OF3</strain>
        <strain evidence="15">OF8</strain>
    </source>
</reference>
<dbReference type="EMBL" id="VJYK02000141">
    <property type="protein sequence ID" value="MQS03122.1"/>
    <property type="molecule type" value="Genomic_DNA"/>
</dbReference>
<keyword evidence="8 13" id="KW-0378">Hydrolase</keyword>
<dbReference type="GO" id="GO:0000256">
    <property type="term" value="P:allantoin catabolic process"/>
    <property type="evidence" value="ECO:0007669"/>
    <property type="project" value="InterPro"/>
</dbReference>
<dbReference type="Gene3D" id="3.20.20.140">
    <property type="entry name" value="Metal-dependent hydrolases"/>
    <property type="match status" value="1"/>
</dbReference>
<evidence type="ECO:0000256" key="4">
    <source>
        <dbReference type="ARBA" id="ARBA00011881"/>
    </source>
</evidence>
<dbReference type="Proteomes" id="UP000320857">
    <property type="component" value="Unassembled WGS sequence"/>
</dbReference>
<organism evidence="13 14">
    <name type="scientific">Streptomyces alkaliterrae</name>
    <dbReference type="NCBI Taxonomy" id="2213162"/>
    <lineage>
        <taxon>Bacteria</taxon>
        <taxon>Bacillati</taxon>
        <taxon>Actinomycetota</taxon>
        <taxon>Actinomycetes</taxon>
        <taxon>Kitasatosporales</taxon>
        <taxon>Streptomycetaceae</taxon>
        <taxon>Streptomyces</taxon>
    </lineage>
</organism>
<dbReference type="SUPFAM" id="SSF51556">
    <property type="entry name" value="Metallo-dependent hydrolases"/>
    <property type="match status" value="1"/>
</dbReference>
<dbReference type="SUPFAM" id="SSF51338">
    <property type="entry name" value="Composite domain of metallo-dependent hydrolases"/>
    <property type="match status" value="1"/>
</dbReference>
<sequence length="455" mass="48627">MSASQPGPEPVEAELAFRSRRVLTPDGPRPATVTVTGGVITAVLPHDTPLPPATRLVDCGGDALLPGLVDTHVHVNDPGRAEWEGFWTATRAAAAGGITTLLDMPLNSLPPTTTAAHLAVKRDVAGPKAHVDTGFWGGAIPGNVKDLRPLHEAGVFGFKCFLSPSGVDEFPQLDREQLRQALTEIASFDGLLIVHAEDPAHLGSAPPAHGPRYADFLASRPRAAENDAINLLADLARELDARVHVLHLSSSDALPTISAARRDGVRLTVETCPHFLTLTAEEVPDGATEFKCCPPIRERENQDALWDGLAAGTIDCVVSDHSPCTTDLKTPDFGDAWGGISSLQLGLPAVWTAARERGHTLHDVVRWMSQAPARLAGLTAKGAIEPGRDADFAVLAPDETFTVDPARLHHRNQVTAYAGKTMYGVVRSTWLRGRQITDNGRIVEKAGRLIERNPA</sequence>
<dbReference type="Proteomes" id="UP000517765">
    <property type="component" value="Unassembled WGS sequence"/>
</dbReference>
<dbReference type="RefSeq" id="WP_143648702.1">
    <property type="nucleotide sequence ID" value="NZ_JABJWZ010000231.1"/>
</dbReference>
<comment type="pathway">
    <text evidence="2">Nitrogen metabolism; (S)-allantoin degradation; allantoate from (S)-allantoin: step 1/1.</text>
</comment>
<reference evidence="11" key="3">
    <citation type="journal article" name="Syst. Appl. Microbiol.">
        <title>Streptomyces alkaliterrae sp. nov., isolated from an alkaline soil, and emended descriptions of Streptomyces alkaliphilus, Streptomyces calidiresistens and Streptomyces durbertensis.</title>
        <authorList>
            <person name="Swiecimska M."/>
            <person name="Golinska P."/>
            <person name="Nouioui I."/>
            <person name="Wypij M."/>
            <person name="Rai M."/>
            <person name="Sangal V."/>
            <person name="Goodfellow M."/>
        </authorList>
    </citation>
    <scope>NUCLEOTIDE SEQUENCE</scope>
    <source>
        <strain evidence="11">OF3</strain>
        <strain evidence="12">OF8</strain>
    </source>
</reference>
<evidence type="ECO:0000256" key="7">
    <source>
        <dbReference type="ARBA" id="ARBA00022723"/>
    </source>
</evidence>
<dbReference type="GO" id="GO:0050897">
    <property type="term" value="F:cobalt ion binding"/>
    <property type="evidence" value="ECO:0007669"/>
    <property type="project" value="InterPro"/>
</dbReference>
<accession>A0A5P0YUJ3</accession>
<evidence type="ECO:0000313" key="14">
    <source>
        <dbReference type="Proteomes" id="UP000320857"/>
    </source>
</evidence>
<evidence type="ECO:0000256" key="5">
    <source>
        <dbReference type="ARBA" id="ARBA00012863"/>
    </source>
</evidence>
<dbReference type="PANTHER" id="PTHR43668:SF2">
    <property type="entry name" value="ALLANTOINASE"/>
    <property type="match status" value="1"/>
</dbReference>
<evidence type="ECO:0000256" key="2">
    <source>
        <dbReference type="ARBA" id="ARBA00004968"/>
    </source>
</evidence>
<name>A0A5P0YUJ3_9ACTN</name>
<evidence type="ECO:0000256" key="3">
    <source>
        <dbReference type="ARBA" id="ARBA00010368"/>
    </source>
</evidence>
<reference evidence="13 14" key="1">
    <citation type="submission" date="2019-10" db="EMBL/GenBank/DDBJ databases">
        <title>Streptomyces sp. nov., a novel actinobacterium isolated from alkaline environment.</title>
        <authorList>
            <person name="Golinska P."/>
        </authorList>
    </citation>
    <scope>NUCLEOTIDE SEQUENCE [LARGE SCALE GENOMIC DNA]</scope>
    <source>
        <strain evidence="13 14">OF1</strain>
    </source>
</reference>
<evidence type="ECO:0000256" key="9">
    <source>
        <dbReference type="ARBA" id="ARBA00022833"/>
    </source>
</evidence>
<comment type="cofactor">
    <cofactor evidence="1">
        <name>Zn(2+)</name>
        <dbReference type="ChEBI" id="CHEBI:29105"/>
    </cofactor>
</comment>
<evidence type="ECO:0000313" key="12">
    <source>
        <dbReference type="EMBL" id="MBB1261336.1"/>
    </source>
</evidence>
<dbReference type="InterPro" id="IPR017593">
    <property type="entry name" value="Allantoinase"/>
</dbReference>
<dbReference type="EC" id="3.5.2.5" evidence="5"/>
<dbReference type="InterPro" id="IPR011059">
    <property type="entry name" value="Metal-dep_hydrolase_composite"/>
</dbReference>